<dbReference type="AlphaFoldDB" id="A0A2T3Z083"/>
<dbReference type="InterPro" id="IPR001810">
    <property type="entry name" value="F-box_dom"/>
</dbReference>
<dbReference type="InterPro" id="IPR036047">
    <property type="entry name" value="F-box-like_dom_sf"/>
</dbReference>
<evidence type="ECO:0000259" key="1">
    <source>
        <dbReference type="PROSITE" id="PS50181"/>
    </source>
</evidence>
<gene>
    <name evidence="2" type="ORF">M441DRAFT_146847</name>
</gene>
<dbReference type="CDD" id="cd09917">
    <property type="entry name" value="F-box_SF"/>
    <property type="match status" value="1"/>
</dbReference>
<dbReference type="Proteomes" id="UP000240493">
    <property type="component" value="Unassembled WGS sequence"/>
</dbReference>
<dbReference type="OrthoDB" id="4899066at2759"/>
<dbReference type="STRING" id="1042311.A0A2T3Z083"/>
<evidence type="ECO:0000313" key="2">
    <source>
        <dbReference type="EMBL" id="PTB38174.1"/>
    </source>
</evidence>
<evidence type="ECO:0000313" key="3">
    <source>
        <dbReference type="Proteomes" id="UP000240493"/>
    </source>
</evidence>
<feature type="domain" description="F-box" evidence="1">
    <location>
        <begin position="23"/>
        <end position="67"/>
    </location>
</feature>
<name>A0A2T3Z083_TRIA4</name>
<protein>
    <recommendedName>
        <fullName evidence="1">F-box domain-containing protein</fullName>
    </recommendedName>
</protein>
<sequence>MNTVKSLIRVVKRARLSLRSQTRSHILQLPIEVLLRIFEYLPPYSQLLVYQTCRPLRTIIHQYFLSGKGDILAAPKDRLCYLTHLARSLPDRWVCAKCCKLHQTCEWDTPKPQNYTPKCRDGLSFVDERSECRKLPNTEYAPCHRHLELTLKYARLKSPKKKHQKHLQRLLASYHVDSQISGGMSVANGVRAQSSFYPKVVDGRYLLFSAHAYLASRGTILQQSIEFLIICPHVYSFGAFCGRNTLTRDLDMILYTCFSAPPNTIISTSCLACKTDITIEASLERLIICTWQDLGPEATVYDPDWEAIVRNTTSVYHETGSIEELYGQNEHKCDCYIG</sequence>
<proteinExistence type="predicted"/>
<dbReference type="SUPFAM" id="SSF81383">
    <property type="entry name" value="F-box domain"/>
    <property type="match status" value="1"/>
</dbReference>
<reference evidence="2 3" key="1">
    <citation type="submission" date="2016-07" db="EMBL/GenBank/DDBJ databases">
        <title>Multiple horizontal gene transfer events from other fungi enriched the ability of initially mycotrophic Trichoderma (Ascomycota) to feed on dead plant biomass.</title>
        <authorList>
            <consortium name="DOE Joint Genome Institute"/>
            <person name="Aerts A."/>
            <person name="Atanasova L."/>
            <person name="Chenthamara K."/>
            <person name="Zhang J."/>
            <person name="Grujic M."/>
            <person name="Henrissat B."/>
            <person name="Kuo A."/>
            <person name="Salamov A."/>
            <person name="Lipzen A."/>
            <person name="Labutti K."/>
            <person name="Barry K."/>
            <person name="Miao Y."/>
            <person name="Rahimi M.J."/>
            <person name="Shen Q."/>
            <person name="Grigoriev I.V."/>
            <person name="Kubicek C.P."/>
            <person name="Druzhinina I.S."/>
        </authorList>
    </citation>
    <scope>NUCLEOTIDE SEQUENCE [LARGE SCALE GENOMIC DNA]</scope>
    <source>
        <strain evidence="2 3">CBS 433.97</strain>
    </source>
</reference>
<dbReference type="Gene3D" id="1.20.1280.50">
    <property type="match status" value="1"/>
</dbReference>
<dbReference type="SMART" id="SM00256">
    <property type="entry name" value="FBOX"/>
    <property type="match status" value="1"/>
</dbReference>
<keyword evidence="3" id="KW-1185">Reference proteome</keyword>
<organism evidence="2 3">
    <name type="scientific">Trichoderma asperellum (strain ATCC 204424 / CBS 433.97 / NBRC 101777)</name>
    <dbReference type="NCBI Taxonomy" id="1042311"/>
    <lineage>
        <taxon>Eukaryota</taxon>
        <taxon>Fungi</taxon>
        <taxon>Dikarya</taxon>
        <taxon>Ascomycota</taxon>
        <taxon>Pezizomycotina</taxon>
        <taxon>Sordariomycetes</taxon>
        <taxon>Hypocreomycetidae</taxon>
        <taxon>Hypocreales</taxon>
        <taxon>Hypocreaceae</taxon>
        <taxon>Trichoderma</taxon>
    </lineage>
</organism>
<dbReference type="Pfam" id="PF12937">
    <property type="entry name" value="F-box-like"/>
    <property type="match status" value="1"/>
</dbReference>
<dbReference type="EMBL" id="KZ679266">
    <property type="protein sequence ID" value="PTB38174.1"/>
    <property type="molecule type" value="Genomic_DNA"/>
</dbReference>
<dbReference type="PROSITE" id="PS50181">
    <property type="entry name" value="FBOX"/>
    <property type="match status" value="1"/>
</dbReference>
<accession>A0A2T3Z083</accession>